<gene>
    <name evidence="1" type="ORF">ATANTOWER_018195</name>
</gene>
<organism evidence="1 2">
    <name type="scientific">Ataeniobius toweri</name>
    <dbReference type="NCBI Taxonomy" id="208326"/>
    <lineage>
        <taxon>Eukaryota</taxon>
        <taxon>Metazoa</taxon>
        <taxon>Chordata</taxon>
        <taxon>Craniata</taxon>
        <taxon>Vertebrata</taxon>
        <taxon>Euteleostomi</taxon>
        <taxon>Actinopterygii</taxon>
        <taxon>Neopterygii</taxon>
        <taxon>Teleostei</taxon>
        <taxon>Neoteleostei</taxon>
        <taxon>Acanthomorphata</taxon>
        <taxon>Ovalentaria</taxon>
        <taxon>Atherinomorphae</taxon>
        <taxon>Cyprinodontiformes</taxon>
        <taxon>Goodeidae</taxon>
        <taxon>Ataeniobius</taxon>
    </lineage>
</organism>
<name>A0ABU7B7A5_9TELE</name>
<accession>A0ABU7B7A5</accession>
<dbReference type="Proteomes" id="UP001345963">
    <property type="component" value="Unassembled WGS sequence"/>
</dbReference>
<evidence type="ECO:0000313" key="1">
    <source>
        <dbReference type="EMBL" id="MED6246456.1"/>
    </source>
</evidence>
<keyword evidence="2" id="KW-1185">Reference proteome</keyword>
<sequence length="87" mass="9987">MEDNNTHLAFQTISNFNMLLKPALFRPLPHFGWSRHSNRVGLMALISWLTNPSISADDCFWIDRLFSTSFNSFSAHRRLSVTNMSLG</sequence>
<proteinExistence type="predicted"/>
<comment type="caution">
    <text evidence="1">The sequence shown here is derived from an EMBL/GenBank/DDBJ whole genome shotgun (WGS) entry which is preliminary data.</text>
</comment>
<protein>
    <submittedName>
        <fullName evidence="1">Uncharacterized protein</fullName>
    </submittedName>
</protein>
<evidence type="ECO:0000313" key="2">
    <source>
        <dbReference type="Proteomes" id="UP001345963"/>
    </source>
</evidence>
<reference evidence="1 2" key="1">
    <citation type="submission" date="2021-07" db="EMBL/GenBank/DDBJ databases">
        <authorList>
            <person name="Palmer J.M."/>
        </authorList>
    </citation>
    <scope>NUCLEOTIDE SEQUENCE [LARGE SCALE GENOMIC DNA]</scope>
    <source>
        <strain evidence="1 2">AT_MEX2019</strain>
        <tissue evidence="1">Muscle</tissue>
    </source>
</reference>
<dbReference type="EMBL" id="JAHUTI010043101">
    <property type="protein sequence ID" value="MED6246456.1"/>
    <property type="molecule type" value="Genomic_DNA"/>
</dbReference>